<dbReference type="Gene3D" id="2.60.120.1130">
    <property type="match status" value="1"/>
</dbReference>
<name>A0A7H0GWK3_9BACT</name>
<proteinExistence type="predicted"/>
<accession>A0A7H0GWK3</accession>
<dbReference type="Gene3D" id="2.60.40.3140">
    <property type="match status" value="1"/>
</dbReference>
<reference evidence="3 4" key="1">
    <citation type="submission" date="2020-08" db="EMBL/GenBank/DDBJ databases">
        <title>Genome sequence of Hymenobacter qilianensis JCM 19763T.</title>
        <authorList>
            <person name="Hyun D.-W."/>
            <person name="Bae J.-W."/>
        </authorList>
    </citation>
    <scope>NUCLEOTIDE SEQUENCE [LARGE SCALE GENOMIC DNA]</scope>
    <source>
        <strain evidence="3 4">JCM 19763</strain>
    </source>
</reference>
<evidence type="ECO:0000313" key="4">
    <source>
        <dbReference type="Proteomes" id="UP000516093"/>
    </source>
</evidence>
<evidence type="ECO:0000256" key="1">
    <source>
        <dbReference type="SAM" id="SignalP"/>
    </source>
</evidence>
<dbReference type="EMBL" id="CP060784">
    <property type="protein sequence ID" value="QNP52669.1"/>
    <property type="molecule type" value="Genomic_DNA"/>
</dbReference>
<evidence type="ECO:0000259" key="2">
    <source>
        <dbReference type="Pfam" id="PF12969"/>
    </source>
</evidence>
<keyword evidence="4" id="KW-1185">Reference proteome</keyword>
<feature type="domain" description="DUF3857" evidence="2">
    <location>
        <begin position="64"/>
        <end position="226"/>
    </location>
</feature>
<dbReference type="Pfam" id="PF12969">
    <property type="entry name" value="DUF3857"/>
    <property type="match status" value="1"/>
</dbReference>
<dbReference type="AlphaFoldDB" id="A0A7H0GWK3"/>
<gene>
    <name evidence="3" type="ORF">H9L05_02620</name>
</gene>
<dbReference type="Gene3D" id="3.10.620.30">
    <property type="match status" value="1"/>
</dbReference>
<dbReference type="KEGG" id="hqi:H9L05_02620"/>
<dbReference type="InterPro" id="IPR024618">
    <property type="entry name" value="DUF3857"/>
</dbReference>
<keyword evidence="1" id="KW-0732">Signal</keyword>
<evidence type="ECO:0000313" key="3">
    <source>
        <dbReference type="EMBL" id="QNP52669.1"/>
    </source>
</evidence>
<feature type="chain" id="PRO_5028959649" evidence="1">
    <location>
        <begin position="28"/>
        <end position="651"/>
    </location>
</feature>
<feature type="signal peptide" evidence="1">
    <location>
        <begin position="1"/>
        <end position="27"/>
    </location>
</feature>
<protein>
    <submittedName>
        <fullName evidence="3">DUF3857 domain-containing protein</fullName>
    </submittedName>
</protein>
<organism evidence="3 4">
    <name type="scientific">Hymenobacter qilianensis</name>
    <dbReference type="NCBI Taxonomy" id="1385715"/>
    <lineage>
        <taxon>Bacteria</taxon>
        <taxon>Pseudomonadati</taxon>
        <taxon>Bacteroidota</taxon>
        <taxon>Cytophagia</taxon>
        <taxon>Cytophagales</taxon>
        <taxon>Hymenobacteraceae</taxon>
        <taxon>Hymenobacter</taxon>
    </lineage>
</organism>
<dbReference type="RefSeq" id="WP_187732917.1">
    <property type="nucleotide sequence ID" value="NZ_BMFN01000002.1"/>
</dbReference>
<sequence length="651" mass="71933">MSYFLHILRRAGLGFALSGLVASSAMAGGQPPKYALSDLPPNLLENAHAVVREYEETLLVKSVGRTVQTVRRAATILDDNGKHWAGELVSYDQLNTVNYLRGAVYDANGRLIRQLKASDVKDYSLADGFSLATDTRGRLADLRQASYPYTVEFEYEVTSDNPLFYSSWHPQAGEHVAVEHASFRVITPADLPLRYQERHLPGNSAVARSKQGALDVYQWQIANLVALEQEPAGPPLEELMPAVLTAPTAFEVQGHRGALTSWQTLGQWNYDLNAGRDMLPADVKARIAALVKDIPDERARIRKVYEYLQANTRYISIQLGLGGWQTFPASAVSATGYGDCKALTNYCMALLKAADITAYCALVRADEADIRTEFPSNQFNHVVLCVPLKAAKADTVWLECTSQNEAFGYMGSFTGNRHALLLTPTGGKIVRTPRYGAIENRRERRADLYLDAQGTATVSVRTVRTGQEQDAQSQLLHGFSPADQKKRVAESLPLPNFSITKFNLVTDRRTALPAVVETLGLTLPNFAPPSGKRAFLTPNLLSRLPALAAPVGERRADIWLDHAFSHADTVRIHVPAGFQAETLPTPVQLTTAFGTYSSQIQTLPDGTLQYVRRLHMPRTRFPHTDYPAYVEFRRKINAADKAQLVLLKNDA</sequence>
<dbReference type="Proteomes" id="UP000516093">
    <property type="component" value="Chromosome"/>
</dbReference>